<evidence type="ECO:0000313" key="4">
    <source>
        <dbReference type="EMBL" id="SFF14386.1"/>
    </source>
</evidence>
<evidence type="ECO:0000256" key="2">
    <source>
        <dbReference type="SAM" id="Phobius"/>
    </source>
</evidence>
<dbReference type="AlphaFoldDB" id="A0A1I2GCB3"/>
<dbReference type="InterPro" id="IPR036680">
    <property type="entry name" value="SPOR-like_sf"/>
</dbReference>
<dbReference type="STRING" id="1177982.SAMN04489711_11429"/>
<name>A0A1I2GCB3_9BURK</name>
<feature type="compositionally biased region" description="Low complexity" evidence="1">
    <location>
        <begin position="369"/>
        <end position="390"/>
    </location>
</feature>
<dbReference type="InterPro" id="IPR007730">
    <property type="entry name" value="SPOR-like_dom"/>
</dbReference>
<feature type="domain" description="SPOR" evidence="3">
    <location>
        <begin position="393"/>
        <end position="472"/>
    </location>
</feature>
<sequence>MQAHQAYVAQAATAPPKRAAGTIAMPALYRAALGALNADRYLAFFQRQDDTGRNLPGWNAAAAFFTLGWMVFRQLWMPALVYVAALEGVALVAFALGQHWLSLPRQVLGGVALAVFGAACVLPGLYGDAVMHAEMRKKINRALAASPNLAKAAELLARQAPTRRRLAWVAAVHVLLAAAIVALWLAFPGGTLNAPGTADASAATATGAPAAPAMPAASATAAEAAPAASAAAATASEPESGTAAGTQTPASEPAAAASTPAAPAAAPTAAASAPAAPAPAMAASATAAVAAATATSTAATASAPQTAARTPSPAVADQPGASTKRPAASSAAAPAETPAAKASAPAASAPAAPTATSAAAPRAHHASRPRTAARAPRPSTPAATAEASATPPAPLQRRLYINVGLFGDPANARRAMALLQTVDLTGSQAQVRAAGGRMLTRVRVGPFTSASEANDAARRVLSLGLEAAPAQN</sequence>
<feature type="transmembrane region" description="Helical" evidence="2">
    <location>
        <begin position="79"/>
        <end position="101"/>
    </location>
</feature>
<dbReference type="RefSeq" id="WP_092940738.1">
    <property type="nucleotide sequence ID" value="NZ_FONX01000014.1"/>
</dbReference>
<feature type="transmembrane region" description="Helical" evidence="2">
    <location>
        <begin position="166"/>
        <end position="187"/>
    </location>
</feature>
<feature type="transmembrane region" description="Helical" evidence="2">
    <location>
        <begin position="107"/>
        <end position="127"/>
    </location>
</feature>
<feature type="compositionally biased region" description="Low complexity" evidence="1">
    <location>
        <begin position="321"/>
        <end position="361"/>
    </location>
</feature>
<protein>
    <recommendedName>
        <fullName evidence="3">SPOR domain-containing protein</fullName>
    </recommendedName>
</protein>
<feature type="region of interest" description="Disordered" evidence="1">
    <location>
        <begin position="229"/>
        <end position="262"/>
    </location>
</feature>
<keyword evidence="2" id="KW-0812">Transmembrane</keyword>
<evidence type="ECO:0000256" key="1">
    <source>
        <dbReference type="SAM" id="MobiDB-lite"/>
    </source>
</evidence>
<proteinExistence type="predicted"/>
<dbReference type="SUPFAM" id="SSF110997">
    <property type="entry name" value="Sporulation related repeat"/>
    <property type="match status" value="1"/>
</dbReference>
<organism evidence="4 5">
    <name type="scientific">Paracidovorax wautersii</name>
    <dbReference type="NCBI Taxonomy" id="1177982"/>
    <lineage>
        <taxon>Bacteria</taxon>
        <taxon>Pseudomonadati</taxon>
        <taxon>Pseudomonadota</taxon>
        <taxon>Betaproteobacteria</taxon>
        <taxon>Burkholderiales</taxon>
        <taxon>Comamonadaceae</taxon>
        <taxon>Paracidovorax</taxon>
    </lineage>
</organism>
<keyword evidence="2" id="KW-1133">Transmembrane helix</keyword>
<dbReference type="GO" id="GO:0042834">
    <property type="term" value="F:peptidoglycan binding"/>
    <property type="evidence" value="ECO:0007669"/>
    <property type="project" value="InterPro"/>
</dbReference>
<keyword evidence="2" id="KW-0472">Membrane</keyword>
<accession>A0A1I2GCB3</accession>
<reference evidence="5" key="1">
    <citation type="submission" date="2016-10" db="EMBL/GenBank/DDBJ databases">
        <authorList>
            <person name="Varghese N."/>
            <person name="Submissions S."/>
        </authorList>
    </citation>
    <scope>NUCLEOTIDE SEQUENCE [LARGE SCALE GENOMIC DNA]</scope>
    <source>
        <strain evidence="5">DSM 27981</strain>
    </source>
</reference>
<evidence type="ECO:0000259" key="3">
    <source>
        <dbReference type="PROSITE" id="PS51724"/>
    </source>
</evidence>
<dbReference type="EMBL" id="FONX01000014">
    <property type="protein sequence ID" value="SFF14386.1"/>
    <property type="molecule type" value="Genomic_DNA"/>
</dbReference>
<keyword evidence="5" id="KW-1185">Reference proteome</keyword>
<gene>
    <name evidence="4" type="ORF">SAMN04489711_11429</name>
</gene>
<feature type="compositionally biased region" description="Low complexity" evidence="1">
    <location>
        <begin position="300"/>
        <end position="314"/>
    </location>
</feature>
<dbReference type="Gene3D" id="3.30.70.1070">
    <property type="entry name" value="Sporulation related repeat"/>
    <property type="match status" value="1"/>
</dbReference>
<evidence type="ECO:0000313" key="5">
    <source>
        <dbReference type="Proteomes" id="UP000199119"/>
    </source>
</evidence>
<feature type="region of interest" description="Disordered" evidence="1">
    <location>
        <begin position="300"/>
        <end position="391"/>
    </location>
</feature>
<dbReference type="Pfam" id="PF05036">
    <property type="entry name" value="SPOR"/>
    <property type="match status" value="1"/>
</dbReference>
<dbReference type="PROSITE" id="PS51724">
    <property type="entry name" value="SPOR"/>
    <property type="match status" value="1"/>
</dbReference>
<dbReference type="Proteomes" id="UP000199119">
    <property type="component" value="Unassembled WGS sequence"/>
</dbReference>